<keyword evidence="3" id="KW-1185">Reference proteome</keyword>
<sequence length="542" mass="60336">METADAQFVAQRLQRIALEKISGGSISLNASADLRMFGIVLGRRARQFKNAFRVHIPDGLDLNQITGAMLAPEDRREMYIEVRRTALKKLERCRSTNINAWSTLWGAWIDFIVAERVVSRWWPAEYRSTAERTEEVGLLFDEEQYRSLSKQDSELEEAFADIFSAMMVYASDEAQEELHGRLLEVCAEHGKLRARTRLREMRQQFQVSPWNFVRWEAELRTGSPAGAEPAVEQTPAEPASAAEPPSAKPATVAELPDEPSPVHILARWVEARWSRDSAGLASLLDELLEWGRTGSPIERAVALSEAAGVIAQTDLSTGYGAALTAGDAIDVALAGLPDAELQAVLHDVLAPTLNNILEVLLAASKPMGDSVDRGAYAWIRRLHCSPDLPEALRELGLRRLIAHYQGTGEATMVWRVDRVGYDHRFLTLGEQSAAGWRFMFEPGGSVAMDPFRFSKQDVAVLRRPPGRARTAAERDALRKALFGPWIGFRLEVGLSFPGAVLVRRSEELSSLDLTWLGGTPGDEEPVWPALDWFDRLDDTKLQ</sequence>
<name>A0A2W2E779_9ACTN</name>
<evidence type="ECO:0000256" key="1">
    <source>
        <dbReference type="SAM" id="MobiDB-lite"/>
    </source>
</evidence>
<dbReference type="AlphaFoldDB" id="A0A2W2E779"/>
<dbReference type="EMBL" id="POTY01000307">
    <property type="protein sequence ID" value="PZG07848.1"/>
    <property type="molecule type" value="Genomic_DNA"/>
</dbReference>
<evidence type="ECO:0000313" key="3">
    <source>
        <dbReference type="Proteomes" id="UP000248924"/>
    </source>
</evidence>
<protein>
    <submittedName>
        <fullName evidence="2">Uncharacterized protein</fullName>
    </submittedName>
</protein>
<proteinExistence type="predicted"/>
<dbReference type="Proteomes" id="UP000248924">
    <property type="component" value="Unassembled WGS sequence"/>
</dbReference>
<dbReference type="RefSeq" id="WP_111219112.1">
    <property type="nucleotide sequence ID" value="NZ_POTY01000307.1"/>
</dbReference>
<organism evidence="2 3">
    <name type="scientific">Micromonospora craterilacus</name>
    <dbReference type="NCBI Taxonomy" id="1655439"/>
    <lineage>
        <taxon>Bacteria</taxon>
        <taxon>Bacillati</taxon>
        <taxon>Actinomycetota</taxon>
        <taxon>Actinomycetes</taxon>
        <taxon>Micromonosporales</taxon>
        <taxon>Micromonosporaceae</taxon>
        <taxon>Micromonospora</taxon>
    </lineage>
</organism>
<feature type="compositionally biased region" description="Low complexity" evidence="1">
    <location>
        <begin position="235"/>
        <end position="250"/>
    </location>
</feature>
<feature type="region of interest" description="Disordered" evidence="1">
    <location>
        <begin position="223"/>
        <end position="256"/>
    </location>
</feature>
<evidence type="ECO:0000313" key="2">
    <source>
        <dbReference type="EMBL" id="PZG07848.1"/>
    </source>
</evidence>
<comment type="caution">
    <text evidence="2">The sequence shown here is derived from an EMBL/GenBank/DDBJ whole genome shotgun (WGS) entry which is preliminary data.</text>
</comment>
<dbReference type="OrthoDB" id="10020103at2"/>
<gene>
    <name evidence="2" type="ORF">C1I95_30545</name>
</gene>
<reference evidence="2 3" key="1">
    <citation type="submission" date="2018-01" db="EMBL/GenBank/DDBJ databases">
        <title>Draft genome sequence of Jishengella sp. NA12.</title>
        <authorList>
            <person name="Sahin N."/>
            <person name="Ay H."/>
            <person name="Saygin H."/>
        </authorList>
    </citation>
    <scope>NUCLEOTIDE SEQUENCE [LARGE SCALE GENOMIC DNA]</scope>
    <source>
        <strain evidence="2 3">NA12</strain>
    </source>
</reference>
<accession>A0A2W2E779</accession>